<accession>A0AC35FI94</accession>
<organism evidence="1 2">
    <name type="scientific">Panagrolaimus sp. PS1159</name>
    <dbReference type="NCBI Taxonomy" id="55785"/>
    <lineage>
        <taxon>Eukaryota</taxon>
        <taxon>Metazoa</taxon>
        <taxon>Ecdysozoa</taxon>
        <taxon>Nematoda</taxon>
        <taxon>Chromadorea</taxon>
        <taxon>Rhabditida</taxon>
        <taxon>Tylenchina</taxon>
        <taxon>Panagrolaimomorpha</taxon>
        <taxon>Panagrolaimoidea</taxon>
        <taxon>Panagrolaimidae</taxon>
        <taxon>Panagrolaimus</taxon>
    </lineage>
</organism>
<name>A0AC35FI94_9BILA</name>
<evidence type="ECO:0000313" key="2">
    <source>
        <dbReference type="WBParaSite" id="PS1159_v2.g17714.t1"/>
    </source>
</evidence>
<dbReference type="Proteomes" id="UP000887580">
    <property type="component" value="Unplaced"/>
</dbReference>
<reference evidence="2" key="1">
    <citation type="submission" date="2022-11" db="UniProtKB">
        <authorList>
            <consortium name="WormBaseParasite"/>
        </authorList>
    </citation>
    <scope>IDENTIFICATION</scope>
</reference>
<proteinExistence type="predicted"/>
<sequence>MLTNLTEFYLDTCNGFLQEIPETIENGRTQIQLSAISISKNFVAIGSECGALFLYNRNLNRTVKPLRTTECDAVTALELYANEDINYLAVGRSSGTVFLMCMPSEKIRKIRQSIQDEIHRGQIITCVNWSPDGKRLYTADISGQIIAVDVDFDNELYSCIYVSDKSIPIRDLKCSNEFLIFCTSNEWNLIEAKNIKLIKSENIEDQDLQLIASTIINENEPAIVYSNGKIQFLNSEEKSYNFFDENFVNNQMFDGKGYFDGIFRDFQEQKSSFTLDDFKVAHFYQRNSNQAIFWSTDKLLIIEFPTMLSKCFNLTELTKNDLFEIITVAIDPISFEIFILSRDHKILRLACDKAALELISAIEPKPQNSTTSGSGTFSIVNSFMSAAQNSSTLFSRFSSIKEFEKLKELRTNPTITDLSNRFNEAMTQVATKSVQSAESGTRLANELFDQFKNSQITSDFDATSKAQKITTIEEEEKNENTEMKDSEPLILSESENEKELIVTRRKKTKINPKRDDLYGISQSELVKKKTTEDYLKDAEIKMGVNEVVVSDVEDHTVEAIIRGDFTIQPTVTNIINNSNEILDKIEEVKEEEGKLETYEIQNNEINEISEISDVIEKVFDGNFNDFPQVYSEICDSNDDEIEKNISNENEIQLEDEDKEEEEDGSLEAAAARSQKLAEKEIEKEQDENEYDTVEDIFLTSNISLPKELQSPDYSQISNLANLRTDIWNTFTLPFTVSDFDVSSNYIVIIPRKQILYYPHYRILDAIQNGLRGGGWTALKYPASQIAVNDQGNLLWRLHKSKVYAPDEVDETSPMAHKWHIQAEHEKILQISLTTKHAWYLTLNDIFVQMYLPEMGILHQTDCVFRVHSLTASDHAVWALRSDKNTLITRTGIDPQICPMGVDFVEDTLGGPTTFVSIALYDKTGFGIDPNGYLWFVNGVDEKNPLGCGCWFQTCYPTVLDSTQIKKRSINQWQLKVSSLGVFFCIGKHLIAAINDIPLTGHVIKHVIPERLNLHDNFSYISASSSNNGIFICQPNSEVYYFDTKTSNLTTIPHFETKEDLSIIAITAASRRLYLLDSCGNLFLRRGFNSEHLPFGQNWEKIDTFKIDSPISSIAASTNSLWIVSTNGSIYVANEGLKIGNSPHWINILGPKMSNDKIDQIRTSPSGKYVWGYSLTSGRGFARSQINEITSFKGAEWIEIPSDIKIGECTIGENVVWAIEQNTTKVYRLRNLSQTNIVGIGWRLMPFKLRATSVDSFESRLWGLDEENRLVKHEMDIYPRKCLQNKPANVINECCINNKRSSSDSSESWTDVSGNGYTLCKDIGNL</sequence>
<protein>
    <submittedName>
        <fullName evidence="2">Tectonin beta-propeller repeat-containing protein</fullName>
    </submittedName>
</protein>
<evidence type="ECO:0000313" key="1">
    <source>
        <dbReference type="Proteomes" id="UP000887580"/>
    </source>
</evidence>
<dbReference type="WBParaSite" id="PS1159_v2.g17714.t1">
    <property type="protein sequence ID" value="PS1159_v2.g17714.t1"/>
    <property type="gene ID" value="PS1159_v2.g17714"/>
</dbReference>